<dbReference type="InterPro" id="IPR023214">
    <property type="entry name" value="HAD_sf"/>
</dbReference>
<dbReference type="InterPro" id="IPR036412">
    <property type="entry name" value="HAD-like_sf"/>
</dbReference>
<evidence type="ECO:0000313" key="2">
    <source>
        <dbReference type="Proteomes" id="UP000287233"/>
    </source>
</evidence>
<sequence>MGVGDRLQRYRGFILDIDGVLVRGGRPLPGVSEALARLRERGPVVLLTNNSTQSRRGAEARLRERGLPVGEGEVIPSSYVAARYLRSAHGRVQFWALGERGIVEEMELAGHRFVEPGQAEWVVAGMDRDLTYAKLQDALQALLAGARLLATNRDPTYPTETGLVPGGGAVVGALEGMGFSSEVVVGKPSPIAYRVALEVLGVPPREALMVGDRLDTDIAGGHGVGMDTAFVLSGISTAEEVERTGIRPTWIARDLPALVRGEVVASLTGHG</sequence>
<dbReference type="Proteomes" id="UP000287233">
    <property type="component" value="Chromosome"/>
</dbReference>
<dbReference type="GO" id="GO:0005737">
    <property type="term" value="C:cytoplasm"/>
    <property type="evidence" value="ECO:0007669"/>
    <property type="project" value="TreeGrafter"/>
</dbReference>
<dbReference type="SUPFAM" id="SSF56784">
    <property type="entry name" value="HAD-like"/>
    <property type="match status" value="1"/>
</dbReference>
<accession>A0A410FTI5</accession>
<dbReference type="EMBL" id="CP034928">
    <property type="protein sequence ID" value="QAA76405.1"/>
    <property type="molecule type" value="Genomic_DNA"/>
</dbReference>
<dbReference type="Gene3D" id="3.40.50.1000">
    <property type="entry name" value="HAD superfamily/HAD-like"/>
    <property type="match status" value="2"/>
</dbReference>
<dbReference type="NCBIfam" id="TIGR01460">
    <property type="entry name" value="HAD-SF-IIA"/>
    <property type="match status" value="1"/>
</dbReference>
<dbReference type="KEGG" id="bih:BIP78_0639"/>
<organism evidence="1 2">
    <name type="scientific">Bipolaricaulis sibiricus</name>
    <dbReference type="NCBI Taxonomy" id="2501609"/>
    <lineage>
        <taxon>Bacteria</taxon>
        <taxon>Candidatus Bipolaricaulota</taxon>
        <taxon>Candidatus Bipolaricaulia</taxon>
        <taxon>Candidatus Bipolaricaulales</taxon>
        <taxon>Candidatus Bipolaricaulaceae</taxon>
        <taxon>Candidatus Bipolaricaulis</taxon>
    </lineage>
</organism>
<evidence type="ECO:0000313" key="1">
    <source>
        <dbReference type="EMBL" id="QAA76405.1"/>
    </source>
</evidence>
<dbReference type="AlphaFoldDB" id="A0A410FTI5"/>
<proteinExistence type="predicted"/>
<reference evidence="2" key="1">
    <citation type="submission" date="2018-12" db="EMBL/GenBank/DDBJ databases">
        <title>Complete genome sequence of an uncultured bacterium of the candidate phylum Bipolaricaulota.</title>
        <authorList>
            <person name="Kadnikov V.V."/>
            <person name="Mardanov A.V."/>
            <person name="Beletsky A.V."/>
            <person name="Frank Y.A."/>
            <person name="Karnachuk O.V."/>
            <person name="Ravin N.V."/>
        </authorList>
    </citation>
    <scope>NUCLEOTIDE SEQUENCE [LARGE SCALE GENOMIC DNA]</scope>
</reference>
<dbReference type="GO" id="GO:0016791">
    <property type="term" value="F:phosphatase activity"/>
    <property type="evidence" value="ECO:0007669"/>
    <property type="project" value="TreeGrafter"/>
</dbReference>
<gene>
    <name evidence="1" type="ORF">BIP78_0639</name>
</gene>
<protein>
    <submittedName>
        <fullName evidence="1">Uncharacterized protein</fullName>
    </submittedName>
</protein>
<dbReference type="PANTHER" id="PTHR19288:SF46">
    <property type="entry name" value="HALOACID DEHALOGENASE-LIKE HYDROLASE DOMAIN-CONTAINING PROTEIN 2"/>
    <property type="match status" value="1"/>
</dbReference>
<name>A0A410FTI5_BIPS1</name>
<dbReference type="PANTHER" id="PTHR19288">
    <property type="entry name" value="4-NITROPHENYLPHOSPHATASE-RELATED"/>
    <property type="match status" value="1"/>
</dbReference>
<dbReference type="Pfam" id="PF13242">
    <property type="entry name" value="Hydrolase_like"/>
    <property type="match status" value="1"/>
</dbReference>
<dbReference type="InterPro" id="IPR006357">
    <property type="entry name" value="HAD-SF_hydro_IIA"/>
</dbReference>
<dbReference type="Pfam" id="PF13344">
    <property type="entry name" value="Hydrolase_6"/>
    <property type="match status" value="1"/>
</dbReference>